<sequence>MARRVVVTGSAGMLGGALARRLVLDGHDVVGVDLRPQDDPLLAARHRVADVRDLPLMSEVMAGADAAVHCAGALPSYPADQIHDLIVGGTGTVLEAGRRAGLERLVHISSTAVYGLPKLVPTPEEHPRAPVDPYTRAKAAAEELAERYRAGGMCVPVLRPKTFLGPGRMGLFAMLFEWAEEGRNFPVLGRGDKRIQMFAIEDLVDAVALVLDAPAEVAGDTYNLAAAEFGTLREDFQAVLDAAGHGKRVVSLPAGPAVAGLRLLERTRLSPVYGRLALKLLADSYVSIDKARDRLGFRPRLSNRDAILRTYAWWREQRRAGGTTGTVTGTVTGTAPGTVTGTAPGSATGARAGSTSRDAWRQGALSLAKIFF</sequence>
<gene>
    <name evidence="3" type="ORF">HCN51_05245</name>
</gene>
<organism evidence="3 4">
    <name type="scientific">Nonomuraea composti</name>
    <dbReference type="NCBI Taxonomy" id="2720023"/>
    <lineage>
        <taxon>Bacteria</taxon>
        <taxon>Bacillati</taxon>
        <taxon>Actinomycetota</taxon>
        <taxon>Actinomycetes</taxon>
        <taxon>Streptosporangiales</taxon>
        <taxon>Streptosporangiaceae</taxon>
        <taxon>Nonomuraea</taxon>
    </lineage>
</organism>
<reference evidence="3 4" key="1">
    <citation type="submission" date="2020-03" db="EMBL/GenBank/DDBJ databases">
        <title>WGS of actinomycetes isolated from Thailand.</title>
        <authorList>
            <person name="Thawai C."/>
        </authorList>
    </citation>
    <scope>NUCLEOTIDE SEQUENCE [LARGE SCALE GENOMIC DNA]</scope>
    <source>
        <strain evidence="3 4">FMUSA5-5</strain>
    </source>
</reference>
<feature type="domain" description="NAD-dependent epimerase/dehydratase" evidence="2">
    <location>
        <begin position="5"/>
        <end position="225"/>
    </location>
</feature>
<dbReference type="InterPro" id="IPR036291">
    <property type="entry name" value="NAD(P)-bd_dom_sf"/>
</dbReference>
<evidence type="ECO:0000313" key="3">
    <source>
        <dbReference type="EMBL" id="NJP88867.1"/>
    </source>
</evidence>
<proteinExistence type="predicted"/>
<dbReference type="InterPro" id="IPR001509">
    <property type="entry name" value="Epimerase_deHydtase"/>
</dbReference>
<accession>A0ABX1AXG0</accession>
<feature type="compositionally biased region" description="Low complexity" evidence="1">
    <location>
        <begin position="325"/>
        <end position="354"/>
    </location>
</feature>
<dbReference type="EMBL" id="JAATEP010000002">
    <property type="protein sequence ID" value="NJP88867.1"/>
    <property type="molecule type" value="Genomic_DNA"/>
</dbReference>
<evidence type="ECO:0000256" key="1">
    <source>
        <dbReference type="SAM" id="MobiDB-lite"/>
    </source>
</evidence>
<dbReference type="RefSeq" id="WP_168007270.1">
    <property type="nucleotide sequence ID" value="NZ_JAATEP010000002.1"/>
</dbReference>
<evidence type="ECO:0000259" key="2">
    <source>
        <dbReference type="Pfam" id="PF01370"/>
    </source>
</evidence>
<feature type="region of interest" description="Disordered" evidence="1">
    <location>
        <begin position="324"/>
        <end position="354"/>
    </location>
</feature>
<dbReference type="PANTHER" id="PTHR43245">
    <property type="entry name" value="BIFUNCTIONAL POLYMYXIN RESISTANCE PROTEIN ARNA"/>
    <property type="match status" value="1"/>
</dbReference>
<name>A0ABX1AXG0_9ACTN</name>
<dbReference type="Gene3D" id="3.40.50.720">
    <property type="entry name" value="NAD(P)-binding Rossmann-like Domain"/>
    <property type="match status" value="1"/>
</dbReference>
<keyword evidence="4" id="KW-1185">Reference proteome</keyword>
<dbReference type="SUPFAM" id="SSF51735">
    <property type="entry name" value="NAD(P)-binding Rossmann-fold domains"/>
    <property type="match status" value="1"/>
</dbReference>
<dbReference type="Proteomes" id="UP000696294">
    <property type="component" value="Unassembled WGS sequence"/>
</dbReference>
<evidence type="ECO:0000313" key="4">
    <source>
        <dbReference type="Proteomes" id="UP000696294"/>
    </source>
</evidence>
<dbReference type="InterPro" id="IPR050177">
    <property type="entry name" value="Lipid_A_modif_metabolic_enz"/>
</dbReference>
<protein>
    <submittedName>
        <fullName evidence="3">NAD-dependent epimerase/dehydratase family protein</fullName>
    </submittedName>
</protein>
<comment type="caution">
    <text evidence="3">The sequence shown here is derived from an EMBL/GenBank/DDBJ whole genome shotgun (WGS) entry which is preliminary data.</text>
</comment>
<dbReference type="Pfam" id="PF01370">
    <property type="entry name" value="Epimerase"/>
    <property type="match status" value="1"/>
</dbReference>